<gene>
    <name evidence="3" type="ORF">RM780_14195</name>
</gene>
<dbReference type="InterPro" id="IPR029787">
    <property type="entry name" value="Nucleotide_cyclase"/>
</dbReference>
<name>A0ABU2L9U8_9ACTN</name>
<dbReference type="NCBIfam" id="TIGR00254">
    <property type="entry name" value="GGDEF"/>
    <property type="match status" value="1"/>
</dbReference>
<evidence type="ECO:0000256" key="1">
    <source>
        <dbReference type="SAM" id="MobiDB-lite"/>
    </source>
</evidence>
<dbReference type="InterPro" id="IPR000160">
    <property type="entry name" value="GGDEF_dom"/>
</dbReference>
<feature type="compositionally biased region" description="Pro residues" evidence="1">
    <location>
        <begin position="307"/>
        <end position="316"/>
    </location>
</feature>
<reference evidence="4" key="1">
    <citation type="submission" date="2023-07" db="EMBL/GenBank/DDBJ databases">
        <title>30 novel species of actinomycetes from the DSMZ collection.</title>
        <authorList>
            <person name="Nouioui I."/>
        </authorList>
    </citation>
    <scope>NUCLEOTIDE SEQUENCE [LARGE SCALE GENOMIC DNA]</scope>
    <source>
        <strain evidence="4">DSM 44917</strain>
    </source>
</reference>
<evidence type="ECO:0000259" key="2">
    <source>
        <dbReference type="PROSITE" id="PS50887"/>
    </source>
</evidence>
<dbReference type="EMBL" id="JAVREN010000018">
    <property type="protein sequence ID" value="MDT0308107.1"/>
    <property type="molecule type" value="Genomic_DNA"/>
</dbReference>
<keyword evidence="4" id="KW-1185">Reference proteome</keyword>
<organism evidence="3 4">
    <name type="scientific">Streptomyces boetiae</name>
    <dbReference type="NCBI Taxonomy" id="3075541"/>
    <lineage>
        <taxon>Bacteria</taxon>
        <taxon>Bacillati</taxon>
        <taxon>Actinomycetota</taxon>
        <taxon>Actinomycetes</taxon>
        <taxon>Kitasatosporales</taxon>
        <taxon>Streptomycetaceae</taxon>
        <taxon>Streptomyces</taxon>
    </lineage>
</organism>
<comment type="caution">
    <text evidence="3">The sequence shown here is derived from an EMBL/GenBank/DDBJ whole genome shotgun (WGS) entry which is preliminary data.</text>
</comment>
<dbReference type="PANTHER" id="PTHR45138">
    <property type="entry name" value="REGULATORY COMPONENTS OF SENSORY TRANSDUCTION SYSTEM"/>
    <property type="match status" value="1"/>
</dbReference>
<feature type="region of interest" description="Disordered" evidence="1">
    <location>
        <begin position="283"/>
        <end position="332"/>
    </location>
</feature>
<dbReference type="Gene3D" id="3.30.70.270">
    <property type="match status" value="1"/>
</dbReference>
<dbReference type="Proteomes" id="UP001183388">
    <property type="component" value="Unassembled WGS sequence"/>
</dbReference>
<dbReference type="InterPro" id="IPR050469">
    <property type="entry name" value="Diguanylate_Cyclase"/>
</dbReference>
<sequence length="332" mass="33672">MGDQSRLRAVVAVAEEMAAAPGLPQLARAAAEGVRAALGGASAAVAARERGEGTAERLRELARAGEPPGAGGPPQLILPLAAGGRPWGELRVTRGPGAPAFGPDEADLGAALAAVIAAGLAQYERLAEASRLAFTDPLTGLANRRAVDVRLADAVRRHRATGEAVSLVVCDVNGLKRVNDTYGHAQGDRLLERFGALLAGCAEHLPGALAARLGGDEFCLVAVGSGAEAVERVAEAVCRRARELEPGEGVACGMASTGEAGGPPATARRLFRLADAAQYRAKATGAPGPVVAGRDAPDDPVLALADAPPPPGPTPGRPDRRRFRGARRPGGA</sequence>
<feature type="compositionally biased region" description="Basic residues" evidence="1">
    <location>
        <begin position="319"/>
        <end position="332"/>
    </location>
</feature>
<dbReference type="InterPro" id="IPR043128">
    <property type="entry name" value="Rev_trsase/Diguanyl_cyclase"/>
</dbReference>
<accession>A0ABU2L9U8</accession>
<dbReference type="SMART" id="SM00267">
    <property type="entry name" value="GGDEF"/>
    <property type="match status" value="1"/>
</dbReference>
<dbReference type="Pfam" id="PF00990">
    <property type="entry name" value="GGDEF"/>
    <property type="match status" value="1"/>
</dbReference>
<feature type="domain" description="GGDEF" evidence="2">
    <location>
        <begin position="163"/>
        <end position="294"/>
    </location>
</feature>
<dbReference type="PROSITE" id="PS50887">
    <property type="entry name" value="GGDEF"/>
    <property type="match status" value="1"/>
</dbReference>
<protein>
    <submittedName>
        <fullName evidence="3">GGDEF domain-containing protein</fullName>
    </submittedName>
</protein>
<evidence type="ECO:0000313" key="4">
    <source>
        <dbReference type="Proteomes" id="UP001183388"/>
    </source>
</evidence>
<dbReference type="RefSeq" id="WP_311631060.1">
    <property type="nucleotide sequence ID" value="NZ_JAVREN010000018.1"/>
</dbReference>
<dbReference type="PANTHER" id="PTHR45138:SF24">
    <property type="entry name" value="DIGUANYLATE CYCLASE DGCC-RELATED"/>
    <property type="match status" value="1"/>
</dbReference>
<evidence type="ECO:0000313" key="3">
    <source>
        <dbReference type="EMBL" id="MDT0308107.1"/>
    </source>
</evidence>
<dbReference type="SUPFAM" id="SSF55781">
    <property type="entry name" value="GAF domain-like"/>
    <property type="match status" value="1"/>
</dbReference>
<proteinExistence type="predicted"/>
<dbReference type="CDD" id="cd01949">
    <property type="entry name" value="GGDEF"/>
    <property type="match status" value="1"/>
</dbReference>
<dbReference type="SUPFAM" id="SSF55073">
    <property type="entry name" value="Nucleotide cyclase"/>
    <property type="match status" value="1"/>
</dbReference>